<dbReference type="Gene3D" id="1.10.10.10">
    <property type="entry name" value="Winged helix-like DNA-binding domain superfamily/Winged helix DNA-binding domain"/>
    <property type="match status" value="1"/>
</dbReference>
<evidence type="ECO:0000256" key="4">
    <source>
        <dbReference type="ARBA" id="ARBA00023163"/>
    </source>
</evidence>
<dbReference type="SUPFAM" id="SSF88946">
    <property type="entry name" value="Sigma2 domain of RNA polymerase sigma factors"/>
    <property type="match status" value="1"/>
</dbReference>
<keyword evidence="2" id="KW-0805">Transcription regulation</keyword>
<sequence length="167" mass="20332">MDEMPHYEWEEIYRRYVNTVYRLCFMYLRNVEDTEDAVQSIFFKLISREKSFSDYEHVKSWLIVATRNHCKDILKSWWRSRRVRLETLPELKFRVAVETTSNVLDNLLLLPEKYKTVLYLYYYEDFNVREIATMLGRKESTIQTHLATGRKRLKLNLEDQYATLPNK</sequence>
<keyword evidence="3" id="KW-0731">Sigma factor</keyword>
<protein>
    <submittedName>
        <fullName evidence="7">RNA polymerase sigma-70 factor (ECF subfamily)</fullName>
    </submittedName>
</protein>
<dbReference type="Proteomes" id="UP000246635">
    <property type="component" value="Unassembled WGS sequence"/>
</dbReference>
<keyword evidence="4" id="KW-0804">Transcription</keyword>
<dbReference type="InterPro" id="IPR039425">
    <property type="entry name" value="RNA_pol_sigma-70-like"/>
</dbReference>
<gene>
    <name evidence="7" type="ORF">DFQ01_10957</name>
</gene>
<organism evidence="7 8">
    <name type="scientific">Paenibacillus cellulosilyticus</name>
    <dbReference type="NCBI Taxonomy" id="375489"/>
    <lineage>
        <taxon>Bacteria</taxon>
        <taxon>Bacillati</taxon>
        <taxon>Bacillota</taxon>
        <taxon>Bacilli</taxon>
        <taxon>Bacillales</taxon>
        <taxon>Paenibacillaceae</taxon>
        <taxon>Paenibacillus</taxon>
    </lineage>
</organism>
<name>A0A2V2YSX0_9BACL</name>
<dbReference type="GO" id="GO:0006352">
    <property type="term" value="P:DNA-templated transcription initiation"/>
    <property type="evidence" value="ECO:0007669"/>
    <property type="project" value="InterPro"/>
</dbReference>
<dbReference type="Pfam" id="PF04542">
    <property type="entry name" value="Sigma70_r2"/>
    <property type="match status" value="1"/>
</dbReference>
<dbReference type="Pfam" id="PF08281">
    <property type="entry name" value="Sigma70_r4_2"/>
    <property type="match status" value="1"/>
</dbReference>
<dbReference type="AlphaFoldDB" id="A0A2V2YSX0"/>
<dbReference type="InterPro" id="IPR013249">
    <property type="entry name" value="RNA_pol_sigma70_r4_t2"/>
</dbReference>
<evidence type="ECO:0000259" key="6">
    <source>
        <dbReference type="Pfam" id="PF08281"/>
    </source>
</evidence>
<proteinExistence type="inferred from homology"/>
<comment type="caution">
    <text evidence="7">The sequence shown here is derived from an EMBL/GenBank/DDBJ whole genome shotgun (WGS) entry which is preliminary data.</text>
</comment>
<evidence type="ECO:0000313" key="7">
    <source>
        <dbReference type="EMBL" id="PWW02432.1"/>
    </source>
</evidence>
<evidence type="ECO:0000259" key="5">
    <source>
        <dbReference type="Pfam" id="PF04542"/>
    </source>
</evidence>
<reference evidence="7 8" key="1">
    <citation type="submission" date="2018-05" db="EMBL/GenBank/DDBJ databases">
        <title>Genomic Encyclopedia of Type Strains, Phase III (KMG-III): the genomes of soil and plant-associated and newly described type strains.</title>
        <authorList>
            <person name="Whitman W."/>
        </authorList>
    </citation>
    <scope>NUCLEOTIDE SEQUENCE [LARGE SCALE GENOMIC DNA]</scope>
    <source>
        <strain evidence="7 8">CECT 5696</strain>
    </source>
</reference>
<dbReference type="OrthoDB" id="9794508at2"/>
<dbReference type="Gene3D" id="1.10.1740.10">
    <property type="match status" value="1"/>
</dbReference>
<dbReference type="InterPro" id="IPR014284">
    <property type="entry name" value="RNA_pol_sigma-70_dom"/>
</dbReference>
<dbReference type="CDD" id="cd06171">
    <property type="entry name" value="Sigma70_r4"/>
    <property type="match status" value="1"/>
</dbReference>
<dbReference type="EMBL" id="QGTQ01000009">
    <property type="protein sequence ID" value="PWW02432.1"/>
    <property type="molecule type" value="Genomic_DNA"/>
</dbReference>
<dbReference type="PANTHER" id="PTHR43133">
    <property type="entry name" value="RNA POLYMERASE ECF-TYPE SIGMA FACTO"/>
    <property type="match status" value="1"/>
</dbReference>
<dbReference type="RefSeq" id="WP_110044471.1">
    <property type="nucleotide sequence ID" value="NZ_CP054613.1"/>
</dbReference>
<dbReference type="InterPro" id="IPR007627">
    <property type="entry name" value="RNA_pol_sigma70_r2"/>
</dbReference>
<dbReference type="NCBIfam" id="TIGR02937">
    <property type="entry name" value="sigma70-ECF"/>
    <property type="match status" value="1"/>
</dbReference>
<feature type="domain" description="RNA polymerase sigma factor 70 region 4 type 2" evidence="6">
    <location>
        <begin position="107"/>
        <end position="153"/>
    </location>
</feature>
<evidence type="ECO:0000256" key="1">
    <source>
        <dbReference type="ARBA" id="ARBA00010641"/>
    </source>
</evidence>
<evidence type="ECO:0000313" key="8">
    <source>
        <dbReference type="Proteomes" id="UP000246635"/>
    </source>
</evidence>
<dbReference type="GO" id="GO:0016987">
    <property type="term" value="F:sigma factor activity"/>
    <property type="evidence" value="ECO:0007669"/>
    <property type="project" value="UniProtKB-KW"/>
</dbReference>
<dbReference type="InterPro" id="IPR036388">
    <property type="entry name" value="WH-like_DNA-bd_sf"/>
</dbReference>
<dbReference type="InterPro" id="IPR013325">
    <property type="entry name" value="RNA_pol_sigma_r2"/>
</dbReference>
<accession>A0A2V2YSX0</accession>
<comment type="similarity">
    <text evidence="1">Belongs to the sigma-70 factor family. ECF subfamily.</text>
</comment>
<dbReference type="SUPFAM" id="SSF88659">
    <property type="entry name" value="Sigma3 and sigma4 domains of RNA polymerase sigma factors"/>
    <property type="match status" value="1"/>
</dbReference>
<feature type="domain" description="RNA polymerase sigma-70 region 2" evidence="5">
    <location>
        <begin position="12"/>
        <end position="78"/>
    </location>
</feature>
<dbReference type="InterPro" id="IPR013324">
    <property type="entry name" value="RNA_pol_sigma_r3/r4-like"/>
</dbReference>
<dbReference type="PANTHER" id="PTHR43133:SF60">
    <property type="entry name" value="RNA POLYMERASE SIGMA FACTOR SIGV"/>
    <property type="match status" value="1"/>
</dbReference>
<evidence type="ECO:0000256" key="3">
    <source>
        <dbReference type="ARBA" id="ARBA00023082"/>
    </source>
</evidence>
<evidence type="ECO:0000256" key="2">
    <source>
        <dbReference type="ARBA" id="ARBA00023015"/>
    </source>
</evidence>
<keyword evidence="8" id="KW-1185">Reference proteome</keyword>
<dbReference type="GO" id="GO:0003677">
    <property type="term" value="F:DNA binding"/>
    <property type="evidence" value="ECO:0007669"/>
    <property type="project" value="InterPro"/>
</dbReference>